<keyword evidence="3" id="KW-1185">Reference proteome</keyword>
<accession>A0A8K0EX03</accession>
<reference evidence="2" key="1">
    <citation type="submission" date="2022-01" db="EMBL/GenBank/DDBJ databases">
        <authorList>
            <person name="Braso-Vives M."/>
        </authorList>
    </citation>
    <scope>NUCLEOTIDE SEQUENCE</scope>
</reference>
<dbReference type="EMBL" id="OV696693">
    <property type="protein sequence ID" value="CAH1272004.1"/>
    <property type="molecule type" value="Genomic_DNA"/>
</dbReference>
<dbReference type="AlphaFoldDB" id="A0A8K0EX03"/>
<dbReference type="Proteomes" id="UP000838412">
    <property type="component" value="Chromosome 8"/>
</dbReference>
<evidence type="ECO:0000256" key="1">
    <source>
        <dbReference type="SAM" id="MobiDB-lite"/>
    </source>
</evidence>
<sequence>MASKRAAVDTEQQAAGKAPAKPKAKKKKPSPPKAPKCGCRGDCKSSKCGCGKKGEACGDSCKCTGCKNPFKILKEYNIDCVAAAQDKCLMDNIFKIEDVRGRLEQSHELQCCGSEVQLKDMFPGVATCPDDDCGGEWQYSWCSNDFVDEENRPRNHCGICRGCGDYRDAHCERCNKCYFAGLSGFECPCKDRPPKPKGGMGSLGMMLWAMQHFAGDDSDRLSDESDDGGFF</sequence>
<feature type="compositionally biased region" description="Basic residues" evidence="1">
    <location>
        <begin position="20"/>
        <end position="30"/>
    </location>
</feature>
<name>A0A8K0EX03_BRALA</name>
<dbReference type="OrthoDB" id="10032754at2759"/>
<evidence type="ECO:0000313" key="2">
    <source>
        <dbReference type="EMBL" id="CAH1272004.1"/>
    </source>
</evidence>
<protein>
    <submittedName>
        <fullName evidence="2">Hypp4750 protein</fullName>
    </submittedName>
</protein>
<proteinExistence type="predicted"/>
<organism evidence="2 3">
    <name type="scientific">Branchiostoma lanceolatum</name>
    <name type="common">Common lancelet</name>
    <name type="synonym">Amphioxus lanceolatum</name>
    <dbReference type="NCBI Taxonomy" id="7740"/>
    <lineage>
        <taxon>Eukaryota</taxon>
        <taxon>Metazoa</taxon>
        <taxon>Chordata</taxon>
        <taxon>Cephalochordata</taxon>
        <taxon>Leptocardii</taxon>
        <taxon>Amphioxiformes</taxon>
        <taxon>Branchiostomatidae</taxon>
        <taxon>Branchiostoma</taxon>
    </lineage>
</organism>
<feature type="region of interest" description="Disordered" evidence="1">
    <location>
        <begin position="1"/>
        <end position="40"/>
    </location>
</feature>
<gene>
    <name evidence="2" type="primary">Hypp4750</name>
    <name evidence="2" type="ORF">BLAG_LOCUS23789</name>
</gene>
<evidence type="ECO:0000313" key="3">
    <source>
        <dbReference type="Proteomes" id="UP000838412"/>
    </source>
</evidence>